<dbReference type="Pfam" id="PF07051">
    <property type="entry name" value="OCIA"/>
    <property type="match status" value="1"/>
</dbReference>
<feature type="compositionally biased region" description="Low complexity" evidence="6">
    <location>
        <begin position="162"/>
        <end position="194"/>
    </location>
</feature>
<proteinExistence type="inferred from homology"/>
<evidence type="ECO:0000313" key="8">
    <source>
        <dbReference type="Proteomes" id="UP000515152"/>
    </source>
</evidence>
<dbReference type="InterPro" id="IPR040187">
    <property type="entry name" value="OCAD1/2"/>
</dbReference>
<evidence type="ECO:0000256" key="5">
    <source>
        <dbReference type="RuleBase" id="RU369066"/>
    </source>
</evidence>
<reference evidence="9" key="1">
    <citation type="submission" date="2025-08" db="UniProtKB">
        <authorList>
            <consortium name="RefSeq"/>
        </authorList>
    </citation>
    <scope>IDENTIFICATION</scope>
</reference>
<evidence type="ECO:0000313" key="9">
    <source>
        <dbReference type="RefSeq" id="XP_012677323.1"/>
    </source>
</evidence>
<dbReference type="RefSeq" id="XP_012677323.1">
    <property type="nucleotide sequence ID" value="XM_012821869.2"/>
</dbReference>
<feature type="compositionally biased region" description="Polar residues" evidence="6">
    <location>
        <begin position="128"/>
        <end position="143"/>
    </location>
</feature>
<feature type="region of interest" description="Disordered" evidence="6">
    <location>
        <begin position="125"/>
        <end position="268"/>
    </location>
</feature>
<gene>
    <name evidence="9" type="primary">ociad1</name>
</gene>
<dbReference type="CTD" id="54940"/>
<comment type="function">
    <text evidence="5">Maintains stem cell potency. Increases STAT3 phosphorylation and controls ERK phosphorylation. May act as a scaffold, increasing STAT3 recruitment onto endosomes.</text>
</comment>
<comment type="domain">
    <text evidence="5">The OCIA domain is necessary and sufficient for endosomal localization.</text>
</comment>
<comment type="similarity">
    <text evidence="3 5">Belongs to the OCIAD1 family.</text>
</comment>
<name>A0A6P3VNU9_CLUHA</name>
<accession>A0A6P3VNU9</accession>
<dbReference type="PANTHER" id="PTHR13336">
    <property type="entry name" value="OVARIAN CARCINOMA IMMUNOREACTIVE ANTIGEN"/>
    <property type="match status" value="1"/>
</dbReference>
<comment type="subunit">
    <text evidence="5">Interacts with STAT3.</text>
</comment>
<dbReference type="KEGG" id="char:105895250"/>
<dbReference type="PANTHER" id="PTHR13336:SF4">
    <property type="entry name" value="OCIA DOMAIN-CONTAINING PROTEIN 1"/>
    <property type="match status" value="1"/>
</dbReference>
<keyword evidence="8" id="KW-1185">Reference proteome</keyword>
<dbReference type="OrthoDB" id="6513616at2759"/>
<evidence type="ECO:0000256" key="3">
    <source>
        <dbReference type="ARBA" id="ARBA00037952"/>
    </source>
</evidence>
<feature type="compositionally biased region" description="Basic and acidic residues" evidence="6">
    <location>
        <begin position="253"/>
        <end position="268"/>
    </location>
</feature>
<dbReference type="InterPro" id="IPR009764">
    <property type="entry name" value="OCIA_dom"/>
</dbReference>
<keyword evidence="2 5" id="KW-0967">Endosome</keyword>
<dbReference type="GO" id="GO:0005768">
    <property type="term" value="C:endosome"/>
    <property type="evidence" value="ECO:0007669"/>
    <property type="project" value="UniProtKB-SubCell"/>
</dbReference>
<sequence length="268" mass="29430">MSQATSGFPGPQQHGGAQGSGALGAGYIPTEDEKRVFKECNQESFWYRSLPFSAVAVGITQVLVHKGIIAPSPRFGSLPKVALAGLFGYMGGKMSYMKVCQEKFKNLENSPLGAALRQGHLRNVPPALNQSELGDPNQATPEQPSMEPAPQRKTDYQPPPDNYSNSSDYSYSSASQSSYDPAPFSSSFSESAPSGVRDDNVPREAPYQEDEMPKRRPVLYENLRSKNRENYEVTLTQKGETLLKPQAEASAQPKKDVKKNKYGDAWDE</sequence>
<feature type="region of interest" description="Disordered" evidence="6">
    <location>
        <begin position="1"/>
        <end position="24"/>
    </location>
</feature>
<evidence type="ECO:0000256" key="4">
    <source>
        <dbReference type="ARBA" id="ARBA00040877"/>
    </source>
</evidence>
<evidence type="ECO:0000256" key="6">
    <source>
        <dbReference type="SAM" id="MobiDB-lite"/>
    </source>
</evidence>
<organism evidence="8 9">
    <name type="scientific">Clupea harengus</name>
    <name type="common">Atlantic herring</name>
    <dbReference type="NCBI Taxonomy" id="7950"/>
    <lineage>
        <taxon>Eukaryota</taxon>
        <taxon>Metazoa</taxon>
        <taxon>Chordata</taxon>
        <taxon>Craniata</taxon>
        <taxon>Vertebrata</taxon>
        <taxon>Euteleostomi</taxon>
        <taxon>Actinopterygii</taxon>
        <taxon>Neopterygii</taxon>
        <taxon>Teleostei</taxon>
        <taxon>Clupei</taxon>
        <taxon>Clupeiformes</taxon>
        <taxon>Clupeoidei</taxon>
        <taxon>Clupeidae</taxon>
        <taxon>Clupea</taxon>
    </lineage>
</organism>
<evidence type="ECO:0000256" key="2">
    <source>
        <dbReference type="ARBA" id="ARBA00022753"/>
    </source>
</evidence>
<dbReference type="AlphaFoldDB" id="A0A6P3VNU9"/>
<protein>
    <recommendedName>
        <fullName evidence="4 5">OCIA domain-containing protein 1</fullName>
    </recommendedName>
</protein>
<feature type="domain" description="OCIA" evidence="7">
    <location>
        <begin position="26"/>
        <end position="111"/>
    </location>
</feature>
<evidence type="ECO:0000256" key="1">
    <source>
        <dbReference type="ARBA" id="ARBA00004177"/>
    </source>
</evidence>
<dbReference type="GO" id="GO:2000736">
    <property type="term" value="P:regulation of stem cell differentiation"/>
    <property type="evidence" value="ECO:0007669"/>
    <property type="project" value="UniProtKB-UniRule"/>
</dbReference>
<evidence type="ECO:0000259" key="7">
    <source>
        <dbReference type="Pfam" id="PF07051"/>
    </source>
</evidence>
<comment type="subcellular location">
    <subcellularLocation>
        <location evidence="1 5">Endosome</location>
    </subcellularLocation>
</comment>
<dbReference type="Proteomes" id="UP000515152">
    <property type="component" value="Chromosome 10"/>
</dbReference>
<dbReference type="GeneID" id="105895250"/>